<reference evidence="2 3" key="1">
    <citation type="submission" date="2020-08" db="EMBL/GenBank/DDBJ databases">
        <title>Sequencing the genomes of 1000 actinobacteria strains.</title>
        <authorList>
            <person name="Klenk H.-P."/>
        </authorList>
    </citation>
    <scope>NUCLEOTIDE SEQUENCE [LARGE SCALE GENOMIC DNA]</scope>
    <source>
        <strain evidence="2 3">DSM 44936</strain>
    </source>
</reference>
<dbReference type="EMBL" id="JACHIU010000001">
    <property type="protein sequence ID" value="MBB6473150.1"/>
    <property type="molecule type" value="Genomic_DNA"/>
</dbReference>
<proteinExistence type="predicted"/>
<organism evidence="2 3">
    <name type="scientific">Sphaerisporangium rubeum</name>
    <dbReference type="NCBI Taxonomy" id="321317"/>
    <lineage>
        <taxon>Bacteria</taxon>
        <taxon>Bacillati</taxon>
        <taxon>Actinomycetota</taxon>
        <taxon>Actinomycetes</taxon>
        <taxon>Streptosporangiales</taxon>
        <taxon>Streptosporangiaceae</taxon>
        <taxon>Sphaerisporangium</taxon>
    </lineage>
</organism>
<sequence length="43" mass="4767">MTEPSEAVNLEIEPEDEPDVIAHSEDESEELPADGWCGLLQQN</sequence>
<name>A0A7X0M670_9ACTN</name>
<evidence type="ECO:0000313" key="2">
    <source>
        <dbReference type="EMBL" id="MBB6473150.1"/>
    </source>
</evidence>
<comment type="caution">
    <text evidence="2">The sequence shown here is derived from an EMBL/GenBank/DDBJ whole genome shotgun (WGS) entry which is preliminary data.</text>
</comment>
<evidence type="ECO:0000313" key="3">
    <source>
        <dbReference type="Proteomes" id="UP000555564"/>
    </source>
</evidence>
<accession>A0A7X0M670</accession>
<protein>
    <submittedName>
        <fullName evidence="2">Uncharacterized protein</fullName>
    </submittedName>
</protein>
<feature type="region of interest" description="Disordered" evidence="1">
    <location>
        <begin position="24"/>
        <end position="43"/>
    </location>
</feature>
<dbReference type="RefSeq" id="WP_281390350.1">
    <property type="nucleotide sequence ID" value="NZ_BAAALO010000005.1"/>
</dbReference>
<keyword evidence="3" id="KW-1185">Reference proteome</keyword>
<dbReference type="Proteomes" id="UP000555564">
    <property type="component" value="Unassembled WGS sequence"/>
</dbReference>
<dbReference type="AlphaFoldDB" id="A0A7X0M670"/>
<evidence type="ECO:0000256" key="1">
    <source>
        <dbReference type="SAM" id="MobiDB-lite"/>
    </source>
</evidence>
<gene>
    <name evidence="2" type="ORF">BJ992_002581</name>
</gene>